<dbReference type="Proteomes" id="UP000190367">
    <property type="component" value="Unassembled WGS sequence"/>
</dbReference>
<dbReference type="AlphaFoldDB" id="A0A1T4R085"/>
<keyword evidence="2" id="KW-1185">Reference proteome</keyword>
<evidence type="ECO:0000313" key="2">
    <source>
        <dbReference type="Proteomes" id="UP000190367"/>
    </source>
</evidence>
<accession>A0A1T4R085</accession>
<name>A0A1T4R085_9BACT</name>
<dbReference type="EMBL" id="FUWZ01000002">
    <property type="protein sequence ID" value="SKA09305.1"/>
    <property type="molecule type" value="Genomic_DNA"/>
</dbReference>
<sequence length="647" mass="75202">MNYYYYPLCSKEFTFENIFSSESVSPPKVYELRGFGTDFFFKIESFHHDEMIVLYNKAPKYSVIESTSNFSKFILKVSEEAIDLKKIIFVSEGIIGYPSTIYLNKNNFELLFFSEKELITFCLKSEVSLLTKGYKKYKNNFKVIDEEDCVYFDTSSLMQIEINSTEINETIDSDRKFNFFKGFCYGLATGLLKSGSKMEMLLKRSLQDITNSFAEFKNRMDHENRWDSGRVGSSKKIERDIFRTFSDRVLDAIQYAESSFNSYLPGESYSEKLLNKYIHKKLESEGYTNEEIEQFLRFKKMEELLLGSNFLSTVKTNYLKSESNNPSIYFEILRDVIKRYSIPRNYSSDSERLSKDSLTDQFKKTIFDLSKTVESGVKKVSINSDLNLSGISYNNVRNEVSIQVPFKDLEQSTLNEYLIVLNVILQNPKRRKGEARKEEILHIVDNVASGISKSVDGKNTSLYQYLNGEINEYDSNKVHSIVMKNFIAFSFNSDSIEKLENYLNAKALDLKWMAFSFWCCFNGFANISGNFVSIFFDENSSSGDYVDQFVNECYFNGEYLSNDRIEDNPANSDIPQQLDNNHREKVVFEKYIEGKFKLSLAQFQEVLKLGSKEKMVEELKSRYRISKKDGLKLMTHVDEAFNNLSLF</sequence>
<evidence type="ECO:0000313" key="1">
    <source>
        <dbReference type="EMBL" id="SKA09305.1"/>
    </source>
</evidence>
<dbReference type="RefSeq" id="WP_143312895.1">
    <property type="nucleotide sequence ID" value="NZ_FUWZ01000002.1"/>
</dbReference>
<gene>
    <name evidence="1" type="ORF">SAMN04488128_102714</name>
</gene>
<protein>
    <submittedName>
        <fullName evidence="1">Uncharacterized protein</fullName>
    </submittedName>
</protein>
<dbReference type="OrthoDB" id="3036093at2"/>
<reference evidence="2" key="1">
    <citation type="submission" date="2017-02" db="EMBL/GenBank/DDBJ databases">
        <authorList>
            <person name="Varghese N."/>
            <person name="Submissions S."/>
        </authorList>
    </citation>
    <scope>NUCLEOTIDE SEQUENCE [LARGE SCALE GENOMIC DNA]</scope>
    <source>
        <strain evidence="2">DSM 22224</strain>
    </source>
</reference>
<proteinExistence type="predicted"/>
<organism evidence="1 2">
    <name type="scientific">Chitinophaga eiseniae</name>
    <dbReference type="NCBI Taxonomy" id="634771"/>
    <lineage>
        <taxon>Bacteria</taxon>
        <taxon>Pseudomonadati</taxon>
        <taxon>Bacteroidota</taxon>
        <taxon>Chitinophagia</taxon>
        <taxon>Chitinophagales</taxon>
        <taxon>Chitinophagaceae</taxon>
        <taxon>Chitinophaga</taxon>
    </lineage>
</organism>
<dbReference type="STRING" id="634771.SAMN04488128_102714"/>